<evidence type="ECO:0000256" key="4">
    <source>
        <dbReference type="ARBA" id="ARBA00014657"/>
    </source>
</evidence>
<keyword evidence="9 11" id="KW-0275">Fatty acid biosynthesis</keyword>
<keyword evidence="6 11" id="KW-0808">Transferase</keyword>
<dbReference type="RefSeq" id="WP_098076937.1">
    <property type="nucleotide sequence ID" value="NZ_PDEQ01000007.1"/>
</dbReference>
<keyword evidence="7" id="KW-0276">Fatty acid metabolism</keyword>
<evidence type="ECO:0000259" key="14">
    <source>
        <dbReference type="PROSITE" id="PS52004"/>
    </source>
</evidence>
<comment type="function">
    <text evidence="11">Involved in the type II fatty acid elongation cycle. Catalyzes the elongation of a wide range of acyl-ACP by the addition of two carbons from malonyl-ACP to an acyl acceptor. Can efficiently catalyze the conversion of palmitoleoyl-ACP (cis-hexadec-9-enoyl-ACP) to cis-vaccenoyl-ACP (cis-octadec-11-enoyl-ACP), an essential step in the thermal regulation of fatty acid composition.</text>
</comment>
<dbReference type="PANTHER" id="PTHR11712">
    <property type="entry name" value="POLYKETIDE SYNTHASE-RELATED"/>
    <property type="match status" value="1"/>
</dbReference>
<dbReference type="OrthoDB" id="9808669at2"/>
<dbReference type="PROSITE" id="PS00606">
    <property type="entry name" value="KS3_1"/>
    <property type="match status" value="1"/>
</dbReference>
<evidence type="ECO:0000256" key="2">
    <source>
        <dbReference type="ARBA" id="ARBA00008467"/>
    </source>
</evidence>
<dbReference type="PANTHER" id="PTHR11712:SF336">
    <property type="entry name" value="3-OXOACYL-[ACYL-CARRIER-PROTEIN] SYNTHASE, MITOCHONDRIAL"/>
    <property type="match status" value="1"/>
</dbReference>
<keyword evidence="10 11" id="KW-0012">Acyltransferase</keyword>
<evidence type="ECO:0000313" key="15">
    <source>
        <dbReference type="EMBL" id="PEN12597.1"/>
    </source>
</evidence>
<dbReference type="Gene3D" id="3.40.47.10">
    <property type="match status" value="1"/>
</dbReference>
<evidence type="ECO:0000256" key="3">
    <source>
        <dbReference type="ARBA" id="ARBA00012356"/>
    </source>
</evidence>
<comment type="similarity">
    <text evidence="2 11 13">Belongs to the thiolase-like superfamily. Beta-ketoacyl-ACP synthases family.</text>
</comment>
<evidence type="ECO:0000256" key="7">
    <source>
        <dbReference type="ARBA" id="ARBA00022832"/>
    </source>
</evidence>
<sequence length="424" mass="44925">MTTTTRSITMQRVVVTGLGAVTPIGLTTDDFWNGLISGTSGAGPITKFDTEEHKSKIACELKDFDPEPYMDPKQARRQDLFSQYALAATAQAFDDAKLDTSELEESQRDRIGAIFGTGVGGSNLFIDQVRTLDEYGPRRISPFFVPMMITNMAPGLIAMEHGLRGPNHAVVSACATGNDAISDALLLLRQGHADAMLVGGTEASINELCVGGFASMRALSTRNDDPESASRPFDEDRDGFVPAEGAGALVLETLEHALERGAPIYAEIAGVGKSNDAYHYAAPDPEGRGAVLAMRAALNDAGTEPEAVDHVNMHATSTPMGDTIESNAMKTVFGDHAYNLSLSATKSMTGHLLGAAGAVEAIAAVLAIKHGIVPPTINTENLDEGCDLDYTLGEAKERPVRMALNNAFGFGGHNTTLAFSEYTD</sequence>
<gene>
    <name evidence="15" type="primary">fabF</name>
    <name evidence="15" type="ORF">CRI94_13855</name>
</gene>
<organism evidence="15 16">
    <name type="scientific">Longibacter salinarum</name>
    <dbReference type="NCBI Taxonomy" id="1850348"/>
    <lineage>
        <taxon>Bacteria</taxon>
        <taxon>Pseudomonadati</taxon>
        <taxon>Rhodothermota</taxon>
        <taxon>Rhodothermia</taxon>
        <taxon>Rhodothermales</taxon>
        <taxon>Salisaetaceae</taxon>
        <taxon>Longibacter</taxon>
    </lineage>
</organism>
<keyword evidence="5 11" id="KW-0444">Lipid biosynthesis</keyword>
<dbReference type="GO" id="GO:0004315">
    <property type="term" value="F:3-oxoacyl-[acyl-carrier-protein] synthase activity"/>
    <property type="evidence" value="ECO:0007669"/>
    <property type="project" value="UniProtKB-UniRule"/>
</dbReference>
<name>A0A2A8CVH4_9BACT</name>
<dbReference type="EMBL" id="PDEQ01000007">
    <property type="protein sequence ID" value="PEN12597.1"/>
    <property type="molecule type" value="Genomic_DNA"/>
</dbReference>
<dbReference type="NCBIfam" id="TIGR03150">
    <property type="entry name" value="fabF"/>
    <property type="match status" value="1"/>
</dbReference>
<dbReference type="InterPro" id="IPR018201">
    <property type="entry name" value="Ketoacyl_synth_AS"/>
</dbReference>
<dbReference type="PROSITE" id="PS52004">
    <property type="entry name" value="KS3_2"/>
    <property type="match status" value="1"/>
</dbReference>
<dbReference type="Pfam" id="PF00109">
    <property type="entry name" value="ketoacyl-synt"/>
    <property type="match status" value="1"/>
</dbReference>
<comment type="catalytic activity">
    <reaction evidence="11">
        <text>(9Z)-hexadecenoyl-[ACP] + malonyl-[ACP] + H(+) = 3-oxo-(11Z)-octadecenoyl-[ACP] + holo-[ACP] + CO2</text>
        <dbReference type="Rhea" id="RHEA:55040"/>
        <dbReference type="Rhea" id="RHEA-COMP:9623"/>
        <dbReference type="Rhea" id="RHEA-COMP:9685"/>
        <dbReference type="Rhea" id="RHEA-COMP:10800"/>
        <dbReference type="Rhea" id="RHEA-COMP:14074"/>
        <dbReference type="ChEBI" id="CHEBI:15378"/>
        <dbReference type="ChEBI" id="CHEBI:16526"/>
        <dbReference type="ChEBI" id="CHEBI:64479"/>
        <dbReference type="ChEBI" id="CHEBI:78449"/>
        <dbReference type="ChEBI" id="CHEBI:83989"/>
        <dbReference type="ChEBI" id="CHEBI:138538"/>
        <dbReference type="EC" id="2.3.1.179"/>
    </reaction>
</comment>
<evidence type="ECO:0000313" key="16">
    <source>
        <dbReference type="Proteomes" id="UP000220102"/>
    </source>
</evidence>
<evidence type="ECO:0000256" key="5">
    <source>
        <dbReference type="ARBA" id="ARBA00022516"/>
    </source>
</evidence>
<feature type="domain" description="Ketosynthase family 3 (KS3)" evidence="14">
    <location>
        <begin position="10"/>
        <end position="421"/>
    </location>
</feature>
<evidence type="ECO:0000256" key="8">
    <source>
        <dbReference type="ARBA" id="ARBA00023098"/>
    </source>
</evidence>
<keyword evidence="16" id="KW-1185">Reference proteome</keyword>
<dbReference type="InterPro" id="IPR000794">
    <property type="entry name" value="Beta-ketoacyl_synthase"/>
</dbReference>
<dbReference type="Pfam" id="PF02801">
    <property type="entry name" value="Ketoacyl-synt_C"/>
    <property type="match status" value="1"/>
</dbReference>
<feature type="active site" description="For beta-ketoacyl synthase activity" evidence="12">
    <location>
        <position position="174"/>
    </location>
</feature>
<evidence type="ECO:0000256" key="13">
    <source>
        <dbReference type="RuleBase" id="RU003694"/>
    </source>
</evidence>
<keyword evidence="8" id="KW-0443">Lipid metabolism</keyword>
<comment type="pathway">
    <text evidence="1 11">Lipid metabolism; fatty acid biosynthesis.</text>
</comment>
<dbReference type="Proteomes" id="UP000220102">
    <property type="component" value="Unassembled WGS sequence"/>
</dbReference>
<evidence type="ECO:0000256" key="6">
    <source>
        <dbReference type="ARBA" id="ARBA00022679"/>
    </source>
</evidence>
<dbReference type="SMART" id="SM00825">
    <property type="entry name" value="PKS_KS"/>
    <property type="match status" value="1"/>
</dbReference>
<dbReference type="InterPro" id="IPR016039">
    <property type="entry name" value="Thiolase-like"/>
</dbReference>
<dbReference type="GO" id="GO:0005829">
    <property type="term" value="C:cytosol"/>
    <property type="evidence" value="ECO:0007669"/>
    <property type="project" value="TreeGrafter"/>
</dbReference>
<evidence type="ECO:0000256" key="11">
    <source>
        <dbReference type="PIRNR" id="PIRNR000447"/>
    </source>
</evidence>
<protein>
    <recommendedName>
        <fullName evidence="4 11">3-oxoacyl-[acyl-carrier-protein] synthase 2</fullName>
        <ecNumber evidence="3 11">2.3.1.179</ecNumber>
    </recommendedName>
</protein>
<dbReference type="SUPFAM" id="SSF53901">
    <property type="entry name" value="Thiolase-like"/>
    <property type="match status" value="2"/>
</dbReference>
<dbReference type="NCBIfam" id="NF005589">
    <property type="entry name" value="PRK07314.1"/>
    <property type="match status" value="1"/>
</dbReference>
<dbReference type="UniPathway" id="UPA00094"/>
<dbReference type="EC" id="2.3.1.179" evidence="3 11"/>
<dbReference type="InterPro" id="IPR020841">
    <property type="entry name" value="PKS_Beta-ketoAc_synthase_dom"/>
</dbReference>
<reference evidence="15 16" key="1">
    <citation type="submission" date="2017-10" db="EMBL/GenBank/DDBJ databases">
        <title>Draft genome of Longibacter Salinarum.</title>
        <authorList>
            <person name="Goh K.M."/>
            <person name="Shamsir M.S."/>
            <person name="Lim S.W."/>
        </authorList>
    </citation>
    <scope>NUCLEOTIDE SEQUENCE [LARGE SCALE GENOMIC DNA]</scope>
    <source>
        <strain evidence="15 16">KCTC 52045</strain>
    </source>
</reference>
<dbReference type="FunFam" id="3.40.47.10:FF:000009">
    <property type="entry name" value="3-oxoacyl-[acyl-carrier-protein] synthase 2"/>
    <property type="match status" value="1"/>
</dbReference>
<comment type="caution">
    <text evidence="15">The sequence shown here is derived from an EMBL/GenBank/DDBJ whole genome shotgun (WGS) entry which is preliminary data.</text>
</comment>
<proteinExistence type="inferred from homology"/>
<accession>A0A2A8CVH4</accession>
<evidence type="ECO:0000256" key="10">
    <source>
        <dbReference type="ARBA" id="ARBA00023315"/>
    </source>
</evidence>
<dbReference type="CDD" id="cd00834">
    <property type="entry name" value="KAS_I_II"/>
    <property type="match status" value="1"/>
</dbReference>
<dbReference type="InterPro" id="IPR014030">
    <property type="entry name" value="Ketoacyl_synth_N"/>
</dbReference>
<evidence type="ECO:0000256" key="1">
    <source>
        <dbReference type="ARBA" id="ARBA00005194"/>
    </source>
</evidence>
<comment type="catalytic activity">
    <reaction evidence="11">
        <text>a fatty acyl-[ACP] + malonyl-[ACP] + H(+) = a 3-oxoacyl-[ACP] + holo-[ACP] + CO2</text>
        <dbReference type="Rhea" id="RHEA:22836"/>
        <dbReference type="Rhea" id="RHEA-COMP:9623"/>
        <dbReference type="Rhea" id="RHEA-COMP:9685"/>
        <dbReference type="Rhea" id="RHEA-COMP:9916"/>
        <dbReference type="Rhea" id="RHEA-COMP:14125"/>
        <dbReference type="ChEBI" id="CHEBI:15378"/>
        <dbReference type="ChEBI" id="CHEBI:16526"/>
        <dbReference type="ChEBI" id="CHEBI:64479"/>
        <dbReference type="ChEBI" id="CHEBI:78449"/>
        <dbReference type="ChEBI" id="CHEBI:78776"/>
        <dbReference type="ChEBI" id="CHEBI:138651"/>
    </reaction>
</comment>
<dbReference type="InterPro" id="IPR017568">
    <property type="entry name" value="3-oxoacyl-ACP_synth-2"/>
</dbReference>
<dbReference type="GO" id="GO:0006633">
    <property type="term" value="P:fatty acid biosynthetic process"/>
    <property type="evidence" value="ECO:0007669"/>
    <property type="project" value="UniProtKB-UniRule"/>
</dbReference>
<evidence type="ECO:0000256" key="9">
    <source>
        <dbReference type="ARBA" id="ARBA00023160"/>
    </source>
</evidence>
<dbReference type="PIRSF" id="PIRSF000447">
    <property type="entry name" value="KAS_II"/>
    <property type="match status" value="1"/>
</dbReference>
<dbReference type="AlphaFoldDB" id="A0A2A8CVH4"/>
<dbReference type="InterPro" id="IPR014031">
    <property type="entry name" value="Ketoacyl_synth_C"/>
</dbReference>
<evidence type="ECO:0000256" key="12">
    <source>
        <dbReference type="PIRSR" id="PIRSR000447-1"/>
    </source>
</evidence>